<dbReference type="AlphaFoldDB" id="A0A6S6SMG7"/>
<dbReference type="SUPFAM" id="SSF53756">
    <property type="entry name" value="UDP-Glycosyltransferase/glycogen phosphorylase"/>
    <property type="match status" value="1"/>
</dbReference>
<dbReference type="Pfam" id="PF13692">
    <property type="entry name" value="Glyco_trans_1_4"/>
    <property type="match status" value="1"/>
</dbReference>
<organism evidence="1">
    <name type="scientific">uncultured Aureispira sp</name>
    <dbReference type="NCBI Taxonomy" id="1331704"/>
    <lineage>
        <taxon>Bacteria</taxon>
        <taxon>Pseudomonadati</taxon>
        <taxon>Bacteroidota</taxon>
        <taxon>Saprospiria</taxon>
        <taxon>Saprospirales</taxon>
        <taxon>Saprospiraceae</taxon>
        <taxon>Aureispira</taxon>
        <taxon>environmental samples</taxon>
    </lineage>
</organism>
<proteinExistence type="predicted"/>
<protein>
    <recommendedName>
        <fullName evidence="2">Glycosyltransferase</fullName>
    </recommendedName>
</protein>
<dbReference type="EMBL" id="CACVAQ010000093">
    <property type="protein sequence ID" value="CAA6803938.1"/>
    <property type="molecule type" value="Genomic_DNA"/>
</dbReference>
<sequence>MDIEHIYWFAPYNITCPSTRYRGKYPLEHLQKHHTISFDFVLPDRSLKGIFFFLKTLLSILFFRKKNSLLVIQKICSNRWYANALKLLVLIRNKDTLYDIDDAEYIRQPTATLHFFLQHCQAVAVGSQALKEYCLVYNSKVYIQTSPVIKHGHSKKEKTTPLHIGWVGDFGNGRSIAKSFSHKTSLYQLLFPALLELDIPIQLSLIGIKNPTDIPEVHDYFKGKPNIHLDIPTQLNWETDDWLYPIIATFDIGVSPMVKHPFNQAKSAFKAKQYLSCGVPVVGSSIGENDKFVHHNYNGLLCQNVQDFRLALEQFAQMNTNEYFKFSKNALSGYSAYSMTNYCHLLLEHHSH</sequence>
<gene>
    <name evidence="1" type="ORF">HELGO_WM33065</name>
</gene>
<dbReference type="Gene3D" id="3.40.50.2000">
    <property type="entry name" value="Glycogen Phosphorylase B"/>
    <property type="match status" value="1"/>
</dbReference>
<accession>A0A6S6SMG7</accession>
<evidence type="ECO:0000313" key="1">
    <source>
        <dbReference type="EMBL" id="CAA6803938.1"/>
    </source>
</evidence>
<name>A0A6S6SMG7_9BACT</name>
<reference evidence="1" key="1">
    <citation type="submission" date="2020-01" db="EMBL/GenBank/DDBJ databases">
        <authorList>
            <person name="Meier V. D."/>
            <person name="Meier V D."/>
        </authorList>
    </citation>
    <scope>NUCLEOTIDE SEQUENCE</scope>
    <source>
        <strain evidence="1">HLG_WM_MAG_10</strain>
    </source>
</reference>
<evidence type="ECO:0008006" key="2">
    <source>
        <dbReference type="Google" id="ProtNLM"/>
    </source>
</evidence>